<evidence type="ECO:0000313" key="3">
    <source>
        <dbReference type="Proteomes" id="UP000287687"/>
    </source>
</evidence>
<proteinExistence type="predicted"/>
<dbReference type="AlphaFoldDB" id="A0A3S3RLM5"/>
<accession>A0A3S3RLM5</accession>
<dbReference type="EMBL" id="SBIP01000001">
    <property type="protein sequence ID" value="RWX81478.1"/>
    <property type="molecule type" value="Genomic_DNA"/>
</dbReference>
<feature type="region of interest" description="Disordered" evidence="1">
    <location>
        <begin position="71"/>
        <end position="90"/>
    </location>
</feature>
<organism evidence="2 3">
    <name type="scientific">Neorhizobium lilium</name>
    <dbReference type="NCBI Taxonomy" id="2503024"/>
    <lineage>
        <taxon>Bacteria</taxon>
        <taxon>Pseudomonadati</taxon>
        <taxon>Pseudomonadota</taxon>
        <taxon>Alphaproteobacteria</taxon>
        <taxon>Hyphomicrobiales</taxon>
        <taxon>Rhizobiaceae</taxon>
        <taxon>Rhizobium/Agrobacterium group</taxon>
        <taxon>Neorhizobium</taxon>
    </lineage>
</organism>
<name>A0A3S3RLM5_9HYPH</name>
<reference evidence="2 3" key="1">
    <citation type="submission" date="2019-01" db="EMBL/GenBank/DDBJ databases">
        <title>The draft genome of Rhizobium sp. 24NR.</title>
        <authorList>
            <person name="Liu L."/>
            <person name="Liang L."/>
            <person name="Shi S."/>
            <person name="Xu L."/>
            <person name="Wang X."/>
            <person name="Li L."/>
            <person name="Zhang X."/>
        </authorList>
    </citation>
    <scope>NUCLEOTIDE SEQUENCE [LARGE SCALE GENOMIC DNA]</scope>
    <source>
        <strain evidence="2 3">24NR</strain>
    </source>
</reference>
<feature type="region of interest" description="Disordered" evidence="1">
    <location>
        <begin position="1"/>
        <end position="50"/>
    </location>
</feature>
<evidence type="ECO:0000256" key="1">
    <source>
        <dbReference type="SAM" id="MobiDB-lite"/>
    </source>
</evidence>
<keyword evidence="3" id="KW-1185">Reference proteome</keyword>
<sequence length="90" mass="9727">MDTAACCSPRDPSRASPQRLGSKRSIPTTFGPEAESDGRETPFSAQPKDQSWLWREAELFDPAGIPIIGSSRSRHATFGSHPRIPEGCGS</sequence>
<gene>
    <name evidence="2" type="ORF">EPK99_04085</name>
</gene>
<dbReference type="Proteomes" id="UP000287687">
    <property type="component" value="Unassembled WGS sequence"/>
</dbReference>
<protein>
    <submittedName>
        <fullName evidence="2">Uncharacterized protein</fullName>
    </submittedName>
</protein>
<dbReference type="OrthoDB" id="9810880at2"/>
<evidence type="ECO:0000313" key="2">
    <source>
        <dbReference type="EMBL" id="RWX81478.1"/>
    </source>
</evidence>
<comment type="caution">
    <text evidence="2">The sequence shown here is derived from an EMBL/GenBank/DDBJ whole genome shotgun (WGS) entry which is preliminary data.</text>
</comment>